<evidence type="ECO:0000313" key="1">
    <source>
        <dbReference type="EMBL" id="RHC54623.1"/>
    </source>
</evidence>
<sequence>MNNNLYLSTVYNHTYNEIYRRYQLLSDQVLIDNWRYHQHQAQRKDDYDWIAFSVCEDLLRQRGNTYLDDVYPKD</sequence>
<evidence type="ECO:0000313" key="2">
    <source>
        <dbReference type="Proteomes" id="UP000283975"/>
    </source>
</evidence>
<comment type="caution">
    <text evidence="1">The sequence shown here is derived from an EMBL/GenBank/DDBJ whole genome shotgun (WGS) entry which is preliminary data.</text>
</comment>
<name>A0A414ASV2_9FIRM</name>
<dbReference type="AlphaFoldDB" id="A0A414ASV2"/>
<gene>
    <name evidence="1" type="ORF">DW839_18150</name>
</gene>
<dbReference type="Proteomes" id="UP000283975">
    <property type="component" value="Unassembled WGS sequence"/>
</dbReference>
<organism evidence="1 2">
    <name type="scientific">Enterocloster bolteae</name>
    <dbReference type="NCBI Taxonomy" id="208479"/>
    <lineage>
        <taxon>Bacteria</taxon>
        <taxon>Bacillati</taxon>
        <taxon>Bacillota</taxon>
        <taxon>Clostridia</taxon>
        <taxon>Lachnospirales</taxon>
        <taxon>Lachnospiraceae</taxon>
        <taxon>Enterocloster</taxon>
    </lineage>
</organism>
<dbReference type="EMBL" id="QSHZ01000020">
    <property type="protein sequence ID" value="RHC54623.1"/>
    <property type="molecule type" value="Genomic_DNA"/>
</dbReference>
<protein>
    <submittedName>
        <fullName evidence="1">Uncharacterized protein</fullName>
    </submittedName>
</protein>
<reference evidence="1 2" key="1">
    <citation type="submission" date="2018-08" db="EMBL/GenBank/DDBJ databases">
        <title>A genome reference for cultivated species of the human gut microbiota.</title>
        <authorList>
            <person name="Zou Y."/>
            <person name="Xue W."/>
            <person name="Luo G."/>
        </authorList>
    </citation>
    <scope>NUCLEOTIDE SEQUENCE [LARGE SCALE GENOMIC DNA]</scope>
    <source>
        <strain evidence="1 2">AM35-14</strain>
    </source>
</reference>
<proteinExistence type="predicted"/>
<accession>A0A414ASV2</accession>